<gene>
    <name evidence="2" type="ORF">GCM10016272_03590</name>
</gene>
<protein>
    <recommendedName>
        <fullName evidence="4">Lipoprotein</fullName>
    </recommendedName>
</protein>
<evidence type="ECO:0000313" key="2">
    <source>
        <dbReference type="EMBL" id="GHD26573.1"/>
    </source>
</evidence>
<reference evidence="3" key="1">
    <citation type="journal article" date="2019" name="Int. J. Syst. Evol. Microbiol.">
        <title>The Global Catalogue of Microorganisms (GCM) 10K type strain sequencing project: providing services to taxonomists for standard genome sequencing and annotation.</title>
        <authorList>
            <consortium name="The Broad Institute Genomics Platform"/>
            <consortium name="The Broad Institute Genome Sequencing Center for Infectious Disease"/>
            <person name="Wu L."/>
            <person name="Ma J."/>
        </authorList>
    </citation>
    <scope>NUCLEOTIDE SEQUENCE [LARGE SCALE GENOMIC DNA]</scope>
    <source>
        <strain evidence="3">KCTC 42280</strain>
    </source>
</reference>
<dbReference type="Proteomes" id="UP000610203">
    <property type="component" value="Unassembled WGS sequence"/>
</dbReference>
<keyword evidence="1" id="KW-0732">Signal</keyword>
<proteinExistence type="predicted"/>
<dbReference type="RefSeq" id="WP_189580821.1">
    <property type="nucleotide sequence ID" value="NZ_BMZR01000001.1"/>
</dbReference>
<evidence type="ECO:0008006" key="4">
    <source>
        <dbReference type="Google" id="ProtNLM"/>
    </source>
</evidence>
<name>A0ABQ3GP81_9GAMM</name>
<feature type="signal peptide" evidence="1">
    <location>
        <begin position="1"/>
        <end position="20"/>
    </location>
</feature>
<evidence type="ECO:0000313" key="3">
    <source>
        <dbReference type="Proteomes" id="UP000610203"/>
    </source>
</evidence>
<dbReference type="PROSITE" id="PS51257">
    <property type="entry name" value="PROKAR_LIPOPROTEIN"/>
    <property type="match status" value="1"/>
</dbReference>
<comment type="caution">
    <text evidence="2">The sequence shown here is derived from an EMBL/GenBank/DDBJ whole genome shotgun (WGS) entry which is preliminary data.</text>
</comment>
<feature type="chain" id="PRO_5046928288" description="Lipoprotein" evidence="1">
    <location>
        <begin position="21"/>
        <end position="326"/>
    </location>
</feature>
<sequence length="326" mass="38004">MNIKLLFLSMSICLSVTACSFGEAKQNSEELSDRKSESNLINQNKSQNKNSIAQSYNDVHKTVSNEVTNILDIDPLSDNVNLEVTDDIFIRAIDYPLSQYNKKLLVKIHSEDPSNKNSKPIAIVTNSDNIKVTQVPTINEDQKELRKVFNNNFDVYFLSGKNKKKLNVSFKNKEYIHISSSYSDTNISLLHIESEGSTLRPEEYAWSSCLFIYNKKVNKFVEFFPEGCVRQDIKRTGVTKKNDYERDEVYLDEVKVKNGIYTISFNNLPRLKNSQFNFSEEKILTYKFKLDLENDNTQFQLVDCDYRYKKNNQLVKEHRECDYYLE</sequence>
<dbReference type="EMBL" id="BMZR01000001">
    <property type="protein sequence ID" value="GHD26573.1"/>
    <property type="molecule type" value="Genomic_DNA"/>
</dbReference>
<accession>A0ABQ3GP81</accession>
<organism evidence="2 3">
    <name type="scientific">Psychrobacter glaciei</name>
    <dbReference type="NCBI Taxonomy" id="619771"/>
    <lineage>
        <taxon>Bacteria</taxon>
        <taxon>Pseudomonadati</taxon>
        <taxon>Pseudomonadota</taxon>
        <taxon>Gammaproteobacteria</taxon>
        <taxon>Moraxellales</taxon>
        <taxon>Moraxellaceae</taxon>
        <taxon>Psychrobacter</taxon>
    </lineage>
</organism>
<keyword evidence="3" id="KW-1185">Reference proteome</keyword>
<evidence type="ECO:0000256" key="1">
    <source>
        <dbReference type="SAM" id="SignalP"/>
    </source>
</evidence>